<name>A0A7S4JHW0_GUITH</name>
<evidence type="ECO:0000313" key="3">
    <source>
        <dbReference type="EMBL" id="CAE2264179.1"/>
    </source>
</evidence>
<feature type="compositionally biased region" description="Basic and acidic residues" evidence="1">
    <location>
        <begin position="300"/>
        <end position="309"/>
    </location>
</feature>
<dbReference type="Pfam" id="PF09366">
    <property type="entry name" value="DUF1997"/>
    <property type="match status" value="1"/>
</dbReference>
<evidence type="ECO:0000256" key="2">
    <source>
        <dbReference type="SAM" id="SignalP"/>
    </source>
</evidence>
<evidence type="ECO:0000256" key="1">
    <source>
        <dbReference type="SAM" id="MobiDB-lite"/>
    </source>
</evidence>
<dbReference type="PANTHER" id="PTHR34131">
    <property type="entry name" value="(RAP ANNOTATION RELEASE2) GALACTOSE-BINDING LIKE DOMAIN CONTAINING PROTEIN"/>
    <property type="match status" value="1"/>
</dbReference>
<feature type="chain" id="PRO_5031510093" evidence="2">
    <location>
        <begin position="41"/>
        <end position="332"/>
    </location>
</feature>
<dbReference type="InterPro" id="IPR018971">
    <property type="entry name" value="DUF1997"/>
</dbReference>
<protein>
    <submittedName>
        <fullName evidence="3">Uncharacterized protein</fullName>
    </submittedName>
</protein>
<feature type="signal peptide" evidence="2">
    <location>
        <begin position="1"/>
        <end position="40"/>
    </location>
</feature>
<dbReference type="PANTHER" id="PTHR34131:SF3">
    <property type="entry name" value="(RAP ANNOTATION RELEASE2) GALACTOSE-BINDING LIKE DOMAIN CONTAINING PROTEIN"/>
    <property type="match status" value="1"/>
</dbReference>
<reference evidence="3" key="1">
    <citation type="submission" date="2021-01" db="EMBL/GenBank/DDBJ databases">
        <authorList>
            <person name="Corre E."/>
            <person name="Pelletier E."/>
            <person name="Niang G."/>
            <person name="Scheremetjew M."/>
            <person name="Finn R."/>
            <person name="Kale V."/>
            <person name="Holt S."/>
            <person name="Cochrane G."/>
            <person name="Meng A."/>
            <person name="Brown T."/>
            <person name="Cohen L."/>
        </authorList>
    </citation>
    <scope>NUCLEOTIDE SEQUENCE</scope>
    <source>
        <strain evidence="3">CCMP 2712</strain>
    </source>
</reference>
<organism evidence="3">
    <name type="scientific">Guillardia theta</name>
    <name type="common">Cryptophyte</name>
    <name type="synonym">Cryptomonas phi</name>
    <dbReference type="NCBI Taxonomy" id="55529"/>
    <lineage>
        <taxon>Eukaryota</taxon>
        <taxon>Cryptophyceae</taxon>
        <taxon>Pyrenomonadales</taxon>
        <taxon>Geminigeraceae</taxon>
        <taxon>Guillardia</taxon>
    </lineage>
</organism>
<accession>A0A7S4JHW0</accession>
<feature type="compositionally biased region" description="Low complexity" evidence="1">
    <location>
        <begin position="319"/>
        <end position="332"/>
    </location>
</feature>
<sequence length="332" mass="37444">MSKESVCDRAMASGFLLSGAKWKLAALLVQLSLVQQQVWCFTSVCHHSIKLGCKHGVSSPLGIQPEKRSGQNLRLAKLRMVGDSGSDIWVRPSPRGRKDIVFGAKVVSNIAVSPKHDEGCSLGNYMKLPVDQYVLIPLPNKARLEKKDEHHFALRVPELQIFNVWLRPYVVATVDITEEGVTISAKECKLEGSPEVQRLDLNSKFDFEIKVLLQAREDVRGLRSMIVARSEVYVWVDPPQIFRVMFPKPLMLETGNSVLKTTLNLLQTTFLKGLAQDYNRWAQDQAYRDQRRTGSSKIVHRADSRDNTRHPQQKLQDEQSPNSSQSLSSSPK</sequence>
<dbReference type="AlphaFoldDB" id="A0A7S4JHW0"/>
<keyword evidence="2" id="KW-0732">Signal</keyword>
<proteinExistence type="predicted"/>
<gene>
    <name evidence="3" type="ORF">GTHE00462_LOCUS5831</name>
</gene>
<dbReference type="EMBL" id="HBKN01007313">
    <property type="protein sequence ID" value="CAE2264179.1"/>
    <property type="molecule type" value="Transcribed_RNA"/>
</dbReference>
<feature type="region of interest" description="Disordered" evidence="1">
    <location>
        <begin position="288"/>
        <end position="332"/>
    </location>
</feature>